<comment type="subcellular location">
    <subcellularLocation>
        <location evidence="1 6">Membrane</location>
        <topology evidence="1 6">Multi-pass membrane protein</topology>
    </subcellularLocation>
</comment>
<feature type="non-terminal residue" evidence="7">
    <location>
        <position position="1"/>
    </location>
</feature>
<evidence type="ECO:0000256" key="3">
    <source>
        <dbReference type="ARBA" id="ARBA00022692"/>
    </source>
</evidence>
<keyword evidence="4 6" id="KW-1133">Transmembrane helix</keyword>
<evidence type="ECO:0000256" key="1">
    <source>
        <dbReference type="ARBA" id="ARBA00004141"/>
    </source>
</evidence>
<protein>
    <recommendedName>
        <fullName evidence="6">XK-related protein</fullName>
    </recommendedName>
</protein>
<feature type="non-terminal residue" evidence="7">
    <location>
        <position position="68"/>
    </location>
</feature>
<evidence type="ECO:0000313" key="7">
    <source>
        <dbReference type="EMBL" id="NXB24611.1"/>
    </source>
</evidence>
<evidence type="ECO:0000313" key="8">
    <source>
        <dbReference type="Proteomes" id="UP000564948"/>
    </source>
</evidence>
<dbReference type="Pfam" id="PF09815">
    <property type="entry name" value="XK-related"/>
    <property type="match status" value="1"/>
</dbReference>
<evidence type="ECO:0000256" key="5">
    <source>
        <dbReference type="ARBA" id="ARBA00023136"/>
    </source>
</evidence>
<comment type="caution">
    <text evidence="7">The sequence shown here is derived from an EMBL/GenBank/DDBJ whole genome shotgun (WGS) entry which is preliminary data.</text>
</comment>
<evidence type="ECO:0000256" key="6">
    <source>
        <dbReference type="RuleBase" id="RU910716"/>
    </source>
</evidence>
<gene>
    <name evidence="7" type="primary">Xk_0</name>
    <name evidence="7" type="ORF">RHALEU_R00975</name>
</gene>
<organism evidence="7 8">
    <name type="scientific">Rhagologus leucostigma</name>
    <dbReference type="NCBI Taxonomy" id="156170"/>
    <lineage>
        <taxon>Eukaryota</taxon>
        <taxon>Metazoa</taxon>
        <taxon>Chordata</taxon>
        <taxon>Craniata</taxon>
        <taxon>Vertebrata</taxon>
        <taxon>Euteleostomi</taxon>
        <taxon>Archelosauria</taxon>
        <taxon>Archosauria</taxon>
        <taxon>Dinosauria</taxon>
        <taxon>Saurischia</taxon>
        <taxon>Theropoda</taxon>
        <taxon>Coelurosauria</taxon>
        <taxon>Aves</taxon>
        <taxon>Neognathae</taxon>
        <taxon>Neoaves</taxon>
        <taxon>Telluraves</taxon>
        <taxon>Australaves</taxon>
        <taxon>Passeriformes</taxon>
        <taxon>Corvoidea</taxon>
        <taxon>Pachycephalidae</taxon>
        <taxon>Rhagologus</taxon>
    </lineage>
</organism>
<evidence type="ECO:0000256" key="2">
    <source>
        <dbReference type="ARBA" id="ARBA00008789"/>
    </source>
</evidence>
<proteinExistence type="inferred from homology"/>
<dbReference type="InterPro" id="IPR018629">
    <property type="entry name" value="XK-rel"/>
</dbReference>
<keyword evidence="5 6" id="KW-0472">Membrane</keyword>
<dbReference type="PANTHER" id="PTHR14297:SF8">
    <property type="entry name" value="ENDOPLASMIC RETICULUM MEMBRANE ADAPTER PROTEIN XK"/>
    <property type="match status" value="1"/>
</dbReference>
<sequence>FVSETAAALCLSAGYRAAGDRMWQGLTLLFALVPCVLVQLSLVFIHRDVSRDRPLVLLLHLLQLGPLV</sequence>
<dbReference type="GO" id="GO:0005886">
    <property type="term" value="C:plasma membrane"/>
    <property type="evidence" value="ECO:0007669"/>
    <property type="project" value="UniProtKB-ARBA"/>
</dbReference>
<dbReference type="Proteomes" id="UP000564948">
    <property type="component" value="Unassembled WGS sequence"/>
</dbReference>
<accession>A0A7K8CBK0</accession>
<dbReference type="InterPro" id="IPR051773">
    <property type="entry name" value="XK-related_adapter"/>
</dbReference>
<dbReference type="AlphaFoldDB" id="A0A7K8CBK0"/>
<comment type="caution">
    <text evidence="6">Lacks conserved residue(s) required for the propagation of feature annotation.</text>
</comment>
<dbReference type="EMBL" id="VZTD01005130">
    <property type="protein sequence ID" value="NXB24611.1"/>
    <property type="molecule type" value="Genomic_DNA"/>
</dbReference>
<keyword evidence="3 6" id="KW-0812">Transmembrane</keyword>
<comment type="similarity">
    <text evidence="2 6">Belongs to the XK family.</text>
</comment>
<evidence type="ECO:0000256" key="4">
    <source>
        <dbReference type="ARBA" id="ARBA00022989"/>
    </source>
</evidence>
<keyword evidence="8" id="KW-1185">Reference proteome</keyword>
<reference evidence="7 8" key="1">
    <citation type="submission" date="2019-09" db="EMBL/GenBank/DDBJ databases">
        <title>Bird 10,000 Genomes (B10K) Project - Family phase.</title>
        <authorList>
            <person name="Zhang G."/>
        </authorList>
    </citation>
    <scope>NUCLEOTIDE SEQUENCE [LARGE SCALE GENOMIC DNA]</scope>
    <source>
        <strain evidence="7">B10K-DU-029-40</strain>
        <tissue evidence="7">Muscle</tissue>
    </source>
</reference>
<name>A0A7K8CBK0_9CORV</name>
<feature type="transmembrane region" description="Helical" evidence="6">
    <location>
        <begin position="22"/>
        <end position="45"/>
    </location>
</feature>
<dbReference type="PANTHER" id="PTHR14297">
    <property type="entry name" value="MEMBRANE TRANSPORT PROTEIN XK FAMILY MEMBER"/>
    <property type="match status" value="1"/>
</dbReference>